<proteinExistence type="predicted"/>
<accession>A0A931AZ82</accession>
<keyword evidence="3" id="KW-1185">Reference proteome</keyword>
<comment type="caution">
    <text evidence="2">The sequence shown here is derived from an EMBL/GenBank/DDBJ whole genome shotgun (WGS) entry which is preliminary data.</text>
</comment>
<dbReference type="RefSeq" id="WP_196192619.1">
    <property type="nucleotide sequence ID" value="NZ_JADPRT010000002.1"/>
</dbReference>
<dbReference type="AlphaFoldDB" id="A0A931AZ82"/>
<evidence type="ECO:0000313" key="3">
    <source>
        <dbReference type="Proteomes" id="UP000657385"/>
    </source>
</evidence>
<gene>
    <name evidence="2" type="ORF">I2501_05210</name>
</gene>
<dbReference type="InterPro" id="IPR046198">
    <property type="entry name" value="DUF6230"/>
</dbReference>
<dbReference type="Proteomes" id="UP000657385">
    <property type="component" value="Unassembled WGS sequence"/>
</dbReference>
<evidence type="ECO:0000256" key="1">
    <source>
        <dbReference type="SAM" id="SignalP"/>
    </source>
</evidence>
<feature type="signal peptide" evidence="1">
    <location>
        <begin position="1"/>
        <end position="37"/>
    </location>
</feature>
<dbReference type="Pfam" id="PF19741">
    <property type="entry name" value="DUF6230"/>
    <property type="match status" value="1"/>
</dbReference>
<reference evidence="2" key="1">
    <citation type="submission" date="2020-11" db="EMBL/GenBank/DDBJ databases">
        <title>Isolation and identification of active actinomycetes.</title>
        <authorList>
            <person name="Yu B."/>
        </authorList>
    </citation>
    <scope>NUCLEOTIDE SEQUENCE</scope>
    <source>
        <strain evidence="2">NEAU-YB345</strain>
    </source>
</reference>
<dbReference type="EMBL" id="JADPRT010000002">
    <property type="protein sequence ID" value="MBF9067436.1"/>
    <property type="molecule type" value="Genomic_DNA"/>
</dbReference>
<protein>
    <submittedName>
        <fullName evidence="2">Cholesterol esterase</fullName>
    </submittedName>
</protein>
<keyword evidence="1" id="KW-0732">Signal</keyword>
<feature type="chain" id="PRO_5037204739" evidence="1">
    <location>
        <begin position="38"/>
        <end position="212"/>
    </location>
</feature>
<organism evidence="2 3">
    <name type="scientific">Streptacidiphilus fuscans</name>
    <dbReference type="NCBI Taxonomy" id="2789292"/>
    <lineage>
        <taxon>Bacteria</taxon>
        <taxon>Bacillati</taxon>
        <taxon>Actinomycetota</taxon>
        <taxon>Actinomycetes</taxon>
        <taxon>Kitasatosporales</taxon>
        <taxon>Streptomycetaceae</taxon>
        <taxon>Streptacidiphilus</taxon>
    </lineage>
</organism>
<evidence type="ECO:0000313" key="2">
    <source>
        <dbReference type="EMBL" id="MBF9067436.1"/>
    </source>
</evidence>
<name>A0A931AZ82_9ACTN</name>
<sequence>MSQTFGKTRWKRFAVVMVPTLAATAAVGVSIAQGALAASFDVSGASFKVSAGQLQGQGFSQYGTVDTVVSTKDGSKAPLPVAVSGFNSATITNLCQSVDVPIPVLGDYTLKITAGGGGTPVQASKLFIDMTDLQATTATFNNINIGVAGGAITKGPVDSTSSQQQGFAGSFAQEADSATLTNVKQTAWATSAGTFSLNGMHLNLAQGNNACF</sequence>